<dbReference type="PANTHER" id="PTHR38110:SF1">
    <property type="entry name" value="THIOESTERASE DOMAIN-CONTAINING PROTEIN"/>
    <property type="match status" value="1"/>
</dbReference>
<dbReference type="OrthoDB" id="2532955at2759"/>
<dbReference type="PANTHER" id="PTHR38110">
    <property type="entry name" value="CHROMOSOME 23, WHOLE GENOME SHOTGUN SEQUENCE"/>
    <property type="match status" value="1"/>
</dbReference>
<proteinExistence type="predicted"/>
<sequence>MSHSSRQTSLREALELHPLEPAGSYTIETPPSLCFATVTIGGLVTSIVHQAAADFLSKSVSTNAHRHVMCVYTQFFRPTLPSPKQATLKFRIASSSKTSTALHLEVIQNDKLCLAGYITMTDMATPGQLSVQTGWQLTPRPPPVSLDGLEADATSIWSGYLTPFDPSTYRKPQSYVKYYVPVERTNKHYIDQWVTPGWKDDCSPNGAVWTNEIIHFLVDNSLPILNILLDTDGKLDMYNKIVTAGLLQKQARSEGKDDQLWGEGLTDSELLFPWIISTVSTSTELKRLLPKEGCKWLFMRNTVKTLTHSRMDLEIVLLDEKMELVALSQHICQVIHVDNKRAKKANL</sequence>
<evidence type="ECO:0000259" key="1">
    <source>
        <dbReference type="Pfam" id="PF13622"/>
    </source>
</evidence>
<dbReference type="InterPro" id="IPR049450">
    <property type="entry name" value="ACOT8-like_C"/>
</dbReference>
<dbReference type="Proteomes" id="UP000469559">
    <property type="component" value="Unassembled WGS sequence"/>
</dbReference>
<evidence type="ECO:0000313" key="3">
    <source>
        <dbReference type="EMBL" id="TVY12717.1"/>
    </source>
</evidence>
<protein>
    <recommendedName>
        <fullName evidence="5">Thioesterase-like superfamily-domain-containing protein</fullName>
    </recommendedName>
</protein>
<feature type="domain" description="Acyl-CoA thioesterase-like C-terminal" evidence="2">
    <location>
        <begin position="185"/>
        <end position="332"/>
    </location>
</feature>
<name>A0A8T9AZH7_9HELO</name>
<keyword evidence="4" id="KW-1185">Reference proteome</keyword>
<dbReference type="Pfam" id="PF20789">
    <property type="entry name" value="4HBT_3C"/>
    <property type="match status" value="1"/>
</dbReference>
<evidence type="ECO:0000313" key="4">
    <source>
        <dbReference type="Proteomes" id="UP000469559"/>
    </source>
</evidence>
<dbReference type="InterPro" id="IPR042171">
    <property type="entry name" value="Acyl-CoA_hotdog"/>
</dbReference>
<dbReference type="EMBL" id="QGMF01001366">
    <property type="protein sequence ID" value="TVY12717.1"/>
    <property type="molecule type" value="Genomic_DNA"/>
</dbReference>
<gene>
    <name evidence="3" type="ORF">LARI1_G009221</name>
</gene>
<dbReference type="Gene3D" id="2.40.160.210">
    <property type="entry name" value="Acyl-CoA thioesterase, double hotdog domain"/>
    <property type="match status" value="1"/>
</dbReference>
<dbReference type="InterPro" id="IPR049449">
    <property type="entry name" value="TesB_ACOT8-like_N"/>
</dbReference>
<organism evidence="3 4">
    <name type="scientific">Lachnellula arida</name>
    <dbReference type="NCBI Taxonomy" id="1316785"/>
    <lineage>
        <taxon>Eukaryota</taxon>
        <taxon>Fungi</taxon>
        <taxon>Dikarya</taxon>
        <taxon>Ascomycota</taxon>
        <taxon>Pezizomycotina</taxon>
        <taxon>Leotiomycetes</taxon>
        <taxon>Helotiales</taxon>
        <taxon>Lachnaceae</taxon>
        <taxon>Lachnellula</taxon>
    </lineage>
</organism>
<comment type="caution">
    <text evidence="3">The sequence shown here is derived from an EMBL/GenBank/DDBJ whole genome shotgun (WGS) entry which is preliminary data.</text>
</comment>
<feature type="domain" description="Acyl-CoA thioesterase-like N-terminal HotDog" evidence="1">
    <location>
        <begin position="30"/>
        <end position="120"/>
    </location>
</feature>
<reference evidence="3 4" key="1">
    <citation type="submission" date="2018-05" db="EMBL/GenBank/DDBJ databases">
        <title>Whole genome sequencing for identification of molecular markers to develop diagnostic detection tools for the regulated plant pathogen Lachnellula willkommii.</title>
        <authorList>
            <person name="Giroux E."/>
            <person name="Bilodeau G."/>
        </authorList>
    </citation>
    <scope>NUCLEOTIDE SEQUENCE [LARGE SCALE GENOMIC DNA]</scope>
    <source>
        <strain evidence="3 4">CBS 203.66</strain>
    </source>
</reference>
<evidence type="ECO:0008006" key="5">
    <source>
        <dbReference type="Google" id="ProtNLM"/>
    </source>
</evidence>
<accession>A0A8T9AZH7</accession>
<evidence type="ECO:0000259" key="2">
    <source>
        <dbReference type="Pfam" id="PF20789"/>
    </source>
</evidence>
<dbReference type="Pfam" id="PF13622">
    <property type="entry name" value="4HBT_3"/>
    <property type="match status" value="1"/>
</dbReference>
<dbReference type="AlphaFoldDB" id="A0A8T9AZH7"/>
<dbReference type="InterPro" id="IPR052389">
    <property type="entry name" value="Sec_Metab_Biosynth-Assoc"/>
</dbReference>